<feature type="region of interest" description="Disordered" evidence="1">
    <location>
        <begin position="527"/>
        <end position="567"/>
    </location>
</feature>
<dbReference type="CDD" id="cd01099">
    <property type="entry name" value="PAN_AP_HGF"/>
    <property type="match status" value="1"/>
</dbReference>
<evidence type="ECO:0000259" key="2">
    <source>
        <dbReference type="PROSITE" id="PS50948"/>
    </source>
</evidence>
<name>A0A8B7PBX1_HYAAZ</name>
<feature type="compositionally biased region" description="Basic and acidic residues" evidence="1">
    <location>
        <begin position="531"/>
        <end position="557"/>
    </location>
</feature>
<dbReference type="Gene3D" id="3.50.4.10">
    <property type="entry name" value="Hepatocyte Growth Factor"/>
    <property type="match status" value="1"/>
</dbReference>
<evidence type="ECO:0000313" key="3">
    <source>
        <dbReference type="Proteomes" id="UP000694843"/>
    </source>
</evidence>
<dbReference type="InterPro" id="IPR003609">
    <property type="entry name" value="Pan_app"/>
</dbReference>
<dbReference type="SUPFAM" id="SSF57414">
    <property type="entry name" value="Hairpin loop containing domain-like"/>
    <property type="match status" value="1"/>
</dbReference>
<feature type="region of interest" description="Disordered" evidence="1">
    <location>
        <begin position="237"/>
        <end position="267"/>
    </location>
</feature>
<dbReference type="OrthoDB" id="5418055at2759"/>
<proteinExistence type="predicted"/>
<accession>A0A8B7PBX1</accession>
<dbReference type="RefSeq" id="XP_018022721.1">
    <property type="nucleotide sequence ID" value="XM_018167232.2"/>
</dbReference>
<feature type="region of interest" description="Disordered" evidence="1">
    <location>
        <begin position="83"/>
        <end position="102"/>
    </location>
</feature>
<evidence type="ECO:0000313" key="4">
    <source>
        <dbReference type="RefSeq" id="XP_018022721.1"/>
    </source>
</evidence>
<keyword evidence="3" id="KW-1185">Reference proteome</keyword>
<evidence type="ECO:0000256" key="1">
    <source>
        <dbReference type="SAM" id="MobiDB-lite"/>
    </source>
</evidence>
<sequence length="629" mass="71346">MRYNRKRYNRMHNSRKRYNRKHYNRMRYNRMRYNRKRYNRQLFATSFSSAEQKEDEFNNGKLTSGQVFGDNKYHHILVEPKSGEKKTAGLSADRRGGNHRFADRDELTKNQYAWFTSSRGSGCYRLVRPRMRIARQFIQATVVTPDRAECEYECAKAKEFTCRGFNFRCAFTCRGFNFRYRTRDNRSTAPNCELSLQDTYGADLDDERVFHVDHDFDFYERTKLGRDCEGSLFGLGNSPGGQETFKRPGNPSATSGRLPFGFGASSGTGDRFGTSVVSGGDSRLGDRLRPGSGGFSSGFGLGGLGSSGTSNTLPTQSFGLFREDCYRLARANTRLGLRVVRDQLRATDVNDCKLRCHQSRHFMCRSFAFNYRSAARREENCFLSAREVTQISAFDLPIDSGYDVFQRRIYDRECDGGFSDSAFLTSEGGTETVSGLRCYGRNRCTEDKLGGYWYCETNAVGAWDYCCRPDQVCSAGDNEAFKWCYVGSVGVEQWRPCTGSSFRRDFLHESPSNTTLIELLDSQGDFNDSNHTVKDSDRLAHGKDSDQFEVERPRSPDPAKFQGDSLLPNSFQPLKAVNFSLDKSKLYVEGEELHLTDEEKRGAFSDGGQGDQEGRSEAAIELHDLPNLG</sequence>
<reference evidence="4" key="1">
    <citation type="submission" date="2025-08" db="UniProtKB">
        <authorList>
            <consortium name="RefSeq"/>
        </authorList>
    </citation>
    <scope>IDENTIFICATION</scope>
    <source>
        <tissue evidence="4">Whole organism</tissue>
    </source>
</reference>
<dbReference type="KEGG" id="hazt:108678764"/>
<feature type="compositionally biased region" description="Basic and acidic residues" evidence="1">
    <location>
        <begin position="612"/>
        <end position="629"/>
    </location>
</feature>
<dbReference type="SMART" id="SM00473">
    <property type="entry name" value="PAN_AP"/>
    <property type="match status" value="2"/>
</dbReference>
<dbReference type="PROSITE" id="PS50948">
    <property type="entry name" value="PAN"/>
    <property type="match status" value="1"/>
</dbReference>
<protein>
    <submittedName>
        <fullName evidence="4">Uncharacterized protein LOC108678764</fullName>
    </submittedName>
</protein>
<gene>
    <name evidence="4" type="primary">LOC108678764</name>
</gene>
<feature type="region of interest" description="Disordered" evidence="1">
    <location>
        <begin position="595"/>
        <end position="629"/>
    </location>
</feature>
<dbReference type="Proteomes" id="UP000694843">
    <property type="component" value="Unplaced"/>
</dbReference>
<organism evidence="3 4">
    <name type="scientific">Hyalella azteca</name>
    <name type="common">Amphipod</name>
    <dbReference type="NCBI Taxonomy" id="294128"/>
    <lineage>
        <taxon>Eukaryota</taxon>
        <taxon>Metazoa</taxon>
        <taxon>Ecdysozoa</taxon>
        <taxon>Arthropoda</taxon>
        <taxon>Crustacea</taxon>
        <taxon>Multicrustacea</taxon>
        <taxon>Malacostraca</taxon>
        <taxon>Eumalacostraca</taxon>
        <taxon>Peracarida</taxon>
        <taxon>Amphipoda</taxon>
        <taxon>Senticaudata</taxon>
        <taxon>Talitrida</taxon>
        <taxon>Talitroidea</taxon>
        <taxon>Hyalellidae</taxon>
        <taxon>Hyalella</taxon>
    </lineage>
</organism>
<dbReference type="GeneID" id="108678764"/>
<dbReference type="AlphaFoldDB" id="A0A8B7PBX1"/>
<feature type="domain" description="Apple" evidence="2">
    <location>
        <begin position="325"/>
        <end position="409"/>
    </location>
</feature>